<dbReference type="PANTHER" id="PTHR35688">
    <property type="entry name" value="NAD(P)-LINKED OXIDOREDUCTASE SUPERFAMILY PROTEIN"/>
    <property type="match status" value="1"/>
</dbReference>
<dbReference type="SUPFAM" id="SSF50729">
    <property type="entry name" value="PH domain-like"/>
    <property type="match status" value="1"/>
</dbReference>
<evidence type="ECO:0000259" key="2">
    <source>
        <dbReference type="Pfam" id="PF03703"/>
    </source>
</evidence>
<dbReference type="PANTHER" id="PTHR35688:SF2">
    <property type="entry name" value="NAD(P)-LINKED OXIDOREDUCTASE SUPERFAMILY PROTEIN"/>
    <property type="match status" value="1"/>
</dbReference>
<dbReference type="EMBL" id="JALJOR010000008">
    <property type="protein sequence ID" value="KAK9813132.1"/>
    <property type="molecule type" value="Genomic_DNA"/>
</dbReference>
<feature type="region of interest" description="Disordered" evidence="1">
    <location>
        <begin position="281"/>
        <end position="301"/>
    </location>
</feature>
<dbReference type="InterPro" id="IPR005182">
    <property type="entry name" value="YdbS-like_PH"/>
</dbReference>
<dbReference type="AlphaFoldDB" id="A0AAW1PYI9"/>
<gene>
    <name evidence="3" type="ORF">WJX72_009632</name>
</gene>
<dbReference type="InterPro" id="IPR011993">
    <property type="entry name" value="PH-like_dom_sf"/>
</dbReference>
<accession>A0AAW1PYI9</accession>
<proteinExistence type="predicted"/>
<evidence type="ECO:0000313" key="3">
    <source>
        <dbReference type="EMBL" id="KAK9813132.1"/>
    </source>
</evidence>
<evidence type="ECO:0000313" key="4">
    <source>
        <dbReference type="Proteomes" id="UP001489004"/>
    </source>
</evidence>
<dbReference type="Gene3D" id="2.30.29.30">
    <property type="entry name" value="Pleckstrin-homology domain (PH domain)/Phosphotyrosine-binding domain (PTB)"/>
    <property type="match status" value="1"/>
</dbReference>
<protein>
    <recommendedName>
        <fullName evidence="2">YdbS-like PH domain-containing protein</fullName>
    </recommendedName>
</protein>
<evidence type="ECO:0000256" key="1">
    <source>
        <dbReference type="SAM" id="MobiDB-lite"/>
    </source>
</evidence>
<keyword evidence="4" id="KW-1185">Reference proteome</keyword>
<reference evidence="3 4" key="1">
    <citation type="journal article" date="2024" name="Nat. Commun.">
        <title>Phylogenomics reveals the evolutionary origins of lichenization in chlorophyte algae.</title>
        <authorList>
            <person name="Puginier C."/>
            <person name="Libourel C."/>
            <person name="Otte J."/>
            <person name="Skaloud P."/>
            <person name="Haon M."/>
            <person name="Grisel S."/>
            <person name="Petersen M."/>
            <person name="Berrin J.G."/>
            <person name="Delaux P.M."/>
            <person name="Dal Grande F."/>
            <person name="Keller J."/>
        </authorList>
    </citation>
    <scope>NUCLEOTIDE SEQUENCE [LARGE SCALE GENOMIC DNA]</scope>
    <source>
        <strain evidence="3 4">SAG 2043</strain>
    </source>
</reference>
<feature type="compositionally biased region" description="Basic and acidic residues" evidence="1">
    <location>
        <begin position="282"/>
        <end position="294"/>
    </location>
</feature>
<feature type="domain" description="YdbS-like PH" evidence="2">
    <location>
        <begin position="134"/>
        <end position="204"/>
    </location>
</feature>
<dbReference type="Pfam" id="PF03703">
    <property type="entry name" value="bPH_2"/>
    <property type="match status" value="1"/>
</dbReference>
<comment type="caution">
    <text evidence="3">The sequence shown here is derived from an EMBL/GenBank/DDBJ whole genome shotgun (WGS) entry which is preliminary data.</text>
</comment>
<sequence length="544" mass="60818">MGTARVALGHQLVVWITIKKEALPLVQRRPNFVVYAEENSNSPENDEEFEARLARLREAGGRTAYGKSRKDGEQNSTGASKSAAEPRKAYDFSSEILHFESPPHRGDLAVNLALGTTLLWLPLTAAAVSRAAFMKFRFTDLRVSVITTAPWQKEQLDAPYQEVKDVVTVPRGLGAWGDMVITLRNGNKLELRSLPRFKEMKEYILARRDALSASGRDREENWERVWVCVKGSAVLLFNSEEDREPRVILPAGKGFLAEPTLEAGPPVEQRHKRGLRLRLNVKSKEGSPTERDAQPEGAAALDSPAEHLFAAESEDEHNKWRSTMLRATRSLSSSQEDTVVRAVNGKGINASSFAPSPLVVSRLCSPGRDKGQEVLKRFHSTRCTFEEGLRNLGAVREEAQNVKQEISQLHILLADMQQAVANHHTPNDLVEDGQALRECKEWLDTAIAFVMELDHEREELLHREPATGAYLASDWHTFAQNAIMSLKDVEEAMQMGQLVEARHQQLLAKGCAEAACGPLSKLRCYSAPRSRMPYNTYWARKIAI</sequence>
<feature type="region of interest" description="Disordered" evidence="1">
    <location>
        <begin position="62"/>
        <end position="87"/>
    </location>
</feature>
<dbReference type="Proteomes" id="UP001489004">
    <property type="component" value="Unassembled WGS sequence"/>
</dbReference>
<name>A0AAW1PYI9_9CHLO</name>
<organism evidence="3 4">
    <name type="scientific">[Myrmecia] bisecta</name>
    <dbReference type="NCBI Taxonomy" id="41462"/>
    <lineage>
        <taxon>Eukaryota</taxon>
        <taxon>Viridiplantae</taxon>
        <taxon>Chlorophyta</taxon>
        <taxon>core chlorophytes</taxon>
        <taxon>Trebouxiophyceae</taxon>
        <taxon>Trebouxiales</taxon>
        <taxon>Trebouxiaceae</taxon>
        <taxon>Myrmecia</taxon>
    </lineage>
</organism>